<evidence type="ECO:0000313" key="2">
    <source>
        <dbReference type="Proteomes" id="UP000462091"/>
    </source>
</evidence>
<dbReference type="AlphaFoldDB" id="A0A844DBR3"/>
<dbReference type="RefSeq" id="WP_154265308.1">
    <property type="nucleotide sequence ID" value="NZ_WKQM01000001.1"/>
</dbReference>
<reference evidence="1 2" key="1">
    <citation type="journal article" date="2019" name="Nat. Med.">
        <title>A library of human gut bacterial isolates paired with longitudinal multiomics data enables mechanistic microbiome research.</title>
        <authorList>
            <person name="Poyet M."/>
            <person name="Groussin M."/>
            <person name="Gibbons S.M."/>
            <person name="Avila-Pacheco J."/>
            <person name="Jiang X."/>
            <person name="Kearney S.M."/>
            <person name="Perrotta A.R."/>
            <person name="Berdy B."/>
            <person name="Zhao S."/>
            <person name="Lieberman T.D."/>
            <person name="Swanson P.K."/>
            <person name="Smith M."/>
            <person name="Roesemann S."/>
            <person name="Alexander J.E."/>
            <person name="Rich S.A."/>
            <person name="Livny J."/>
            <person name="Vlamakis H."/>
            <person name="Clish C."/>
            <person name="Bullock K."/>
            <person name="Deik A."/>
            <person name="Scott J."/>
            <person name="Pierce K.A."/>
            <person name="Xavier R.J."/>
            <person name="Alm E.J."/>
        </authorList>
    </citation>
    <scope>NUCLEOTIDE SEQUENCE [LARGE SCALE GENOMIC DNA]</scope>
    <source>
        <strain evidence="1 2">BIOML-B1</strain>
    </source>
</reference>
<dbReference type="EMBL" id="WKQM01000001">
    <property type="protein sequence ID" value="MSC50394.1"/>
    <property type="molecule type" value="Genomic_DNA"/>
</dbReference>
<protein>
    <submittedName>
        <fullName evidence="1">Uncharacterized protein</fullName>
    </submittedName>
</protein>
<organism evidence="1 2">
    <name type="scientific">Faecalibacterium prausnitzii</name>
    <dbReference type="NCBI Taxonomy" id="853"/>
    <lineage>
        <taxon>Bacteria</taxon>
        <taxon>Bacillati</taxon>
        <taxon>Bacillota</taxon>
        <taxon>Clostridia</taxon>
        <taxon>Eubacteriales</taxon>
        <taxon>Oscillospiraceae</taxon>
        <taxon>Faecalibacterium</taxon>
    </lineage>
</organism>
<sequence length="115" mass="13031">MTSFETKKKIVLAGDSRIFKDWAAHSTITMDEFISALQWLCEDALDKNGKLTREIALAPDRIVKLRRVNDSLGMTAFYEYPRDNGSDGELGSLWSGEKFPDGFVRKISLSVKDRI</sequence>
<gene>
    <name evidence="1" type="ORF">GKE10_00400</name>
</gene>
<evidence type="ECO:0000313" key="1">
    <source>
        <dbReference type="EMBL" id="MSC50394.1"/>
    </source>
</evidence>
<accession>A0A844DBR3</accession>
<name>A0A844DBR3_9FIRM</name>
<comment type="caution">
    <text evidence="1">The sequence shown here is derived from an EMBL/GenBank/DDBJ whole genome shotgun (WGS) entry which is preliminary data.</text>
</comment>
<proteinExistence type="predicted"/>
<dbReference type="Proteomes" id="UP000462091">
    <property type="component" value="Unassembled WGS sequence"/>
</dbReference>